<keyword evidence="1 3" id="KW-0853">WD repeat</keyword>
<organism evidence="5 6">
    <name type="scientific">Streptomyces siamensis</name>
    <dbReference type="NCBI Taxonomy" id="1274986"/>
    <lineage>
        <taxon>Bacteria</taxon>
        <taxon>Bacillati</taxon>
        <taxon>Actinomycetota</taxon>
        <taxon>Actinomycetes</taxon>
        <taxon>Kitasatosporales</taxon>
        <taxon>Streptomycetaceae</taxon>
        <taxon>Streptomyces</taxon>
    </lineage>
</organism>
<evidence type="ECO:0000256" key="2">
    <source>
        <dbReference type="ARBA" id="ARBA00022737"/>
    </source>
</evidence>
<dbReference type="InterPro" id="IPR027417">
    <property type="entry name" value="P-loop_NTPase"/>
</dbReference>
<feature type="repeat" description="WD" evidence="3">
    <location>
        <begin position="1033"/>
        <end position="1050"/>
    </location>
</feature>
<feature type="repeat" description="WD" evidence="3">
    <location>
        <begin position="1273"/>
        <end position="1307"/>
    </location>
</feature>
<dbReference type="Pfam" id="PF20703">
    <property type="entry name" value="nSTAND1"/>
    <property type="match status" value="1"/>
</dbReference>
<dbReference type="InterPro" id="IPR015943">
    <property type="entry name" value="WD40/YVTN_repeat-like_dom_sf"/>
</dbReference>
<keyword evidence="2" id="KW-0677">Repeat</keyword>
<dbReference type="Gene3D" id="2.130.10.10">
    <property type="entry name" value="YVTN repeat-like/Quinoprotein amine dehydrogenase"/>
    <property type="match status" value="3"/>
</dbReference>
<dbReference type="InterPro" id="IPR049052">
    <property type="entry name" value="nSTAND1"/>
</dbReference>
<accession>A0ABP9J6P6</accession>
<dbReference type="PANTHER" id="PTHR19848">
    <property type="entry name" value="WD40 REPEAT PROTEIN"/>
    <property type="match status" value="1"/>
</dbReference>
<dbReference type="InterPro" id="IPR043504">
    <property type="entry name" value="Peptidase_S1_PA_chymotrypsin"/>
</dbReference>
<feature type="repeat" description="WD" evidence="3">
    <location>
        <begin position="1229"/>
        <end position="1272"/>
    </location>
</feature>
<feature type="domain" description="Novel STAND NTPase 1" evidence="4">
    <location>
        <begin position="254"/>
        <end position="415"/>
    </location>
</feature>
<dbReference type="PROSITE" id="PS50082">
    <property type="entry name" value="WD_REPEATS_2"/>
    <property type="match status" value="5"/>
</dbReference>
<evidence type="ECO:0000259" key="4">
    <source>
        <dbReference type="Pfam" id="PF20703"/>
    </source>
</evidence>
<proteinExistence type="predicted"/>
<dbReference type="InterPro" id="IPR009003">
    <property type="entry name" value="Peptidase_S1_PA"/>
</dbReference>
<dbReference type="InterPro" id="IPR020472">
    <property type="entry name" value="WD40_PAC1"/>
</dbReference>
<dbReference type="SUPFAM" id="SSF50998">
    <property type="entry name" value="Quinoprotein alcohol dehydrogenase-like"/>
    <property type="match status" value="2"/>
</dbReference>
<dbReference type="Pfam" id="PF00400">
    <property type="entry name" value="WD40"/>
    <property type="match status" value="5"/>
</dbReference>
<dbReference type="CDD" id="cd00200">
    <property type="entry name" value="WD40"/>
    <property type="match status" value="2"/>
</dbReference>
<dbReference type="Proteomes" id="UP001501759">
    <property type="component" value="Unassembled WGS sequence"/>
</dbReference>
<evidence type="ECO:0000256" key="1">
    <source>
        <dbReference type="ARBA" id="ARBA00022574"/>
    </source>
</evidence>
<dbReference type="PROSITE" id="PS50294">
    <property type="entry name" value="WD_REPEATS_REGION"/>
    <property type="match status" value="1"/>
</dbReference>
<dbReference type="InterPro" id="IPR011047">
    <property type="entry name" value="Quinoprotein_ADH-like_sf"/>
</dbReference>
<evidence type="ECO:0000313" key="5">
    <source>
        <dbReference type="EMBL" id="GAA5020595.1"/>
    </source>
</evidence>
<gene>
    <name evidence="5" type="ORF">GCM10023335_50530</name>
</gene>
<dbReference type="RefSeq" id="WP_345653635.1">
    <property type="nucleotide sequence ID" value="NZ_BAABKB010000021.1"/>
</dbReference>
<dbReference type="InterPro" id="IPR001680">
    <property type="entry name" value="WD40_rpt"/>
</dbReference>
<evidence type="ECO:0000313" key="6">
    <source>
        <dbReference type="Proteomes" id="UP001501759"/>
    </source>
</evidence>
<keyword evidence="6" id="KW-1185">Reference proteome</keyword>
<dbReference type="Pfam" id="PF13365">
    <property type="entry name" value="Trypsin_2"/>
    <property type="match status" value="1"/>
</dbReference>
<name>A0ABP9J6P6_9ACTN</name>
<dbReference type="PRINTS" id="PR00320">
    <property type="entry name" value="GPROTEINBRPT"/>
</dbReference>
<dbReference type="PANTHER" id="PTHR19848:SF8">
    <property type="entry name" value="F-BOX AND WD REPEAT DOMAIN CONTAINING 7"/>
    <property type="match status" value="1"/>
</dbReference>
<dbReference type="SUPFAM" id="SSF52540">
    <property type="entry name" value="P-loop containing nucleoside triphosphate hydrolases"/>
    <property type="match status" value="1"/>
</dbReference>
<comment type="caution">
    <text evidence="5">The sequence shown here is derived from an EMBL/GenBank/DDBJ whole genome shotgun (WGS) entry which is preliminary data.</text>
</comment>
<dbReference type="SUPFAM" id="SSF50494">
    <property type="entry name" value="Trypsin-like serine proteases"/>
    <property type="match status" value="1"/>
</dbReference>
<dbReference type="Gene3D" id="2.40.10.10">
    <property type="entry name" value="Trypsin-like serine proteases"/>
    <property type="match status" value="2"/>
</dbReference>
<feature type="repeat" description="WD" evidence="3">
    <location>
        <begin position="755"/>
        <end position="798"/>
    </location>
</feature>
<dbReference type="EMBL" id="BAABKB010000021">
    <property type="protein sequence ID" value="GAA5020595.1"/>
    <property type="molecule type" value="Genomic_DNA"/>
</dbReference>
<dbReference type="SMART" id="SM00320">
    <property type="entry name" value="WD40"/>
    <property type="match status" value="12"/>
</dbReference>
<evidence type="ECO:0000256" key="3">
    <source>
        <dbReference type="PROSITE-ProRule" id="PRU00221"/>
    </source>
</evidence>
<sequence>MTESPAGDVRPASDEWIVAVHVGGMGRAPSGTGVLIDSRRVLTCAHVVCAKGRPVPDVWAAFPMADELERRQVRVQDISVPAPAAQEVHDVAVLLLEDEVPAGIAAPLRDPRGSALLTEPWWAFGFPDGALGNSADGRVGEKIGYGWVRLDTASQYPVLPGFSGAPVWSPGFQAVVGIVGQAESRTGNARALTLWEAGRALPGQKLDELTTWTTKAAGEAAANAWGWSLTGDVEAGRHWRPRARGVSTDAEPGYRFSGRTAALSRIVERLTSSVAARKALVVTGQPGAGKSAVLGRVVTTADPEIAALLPSHDTAVRAPIGSIACAVHVKGKTALDVAHEIARAASAALPDTPHDLDRHLREALTEHQRHDFNVVIDALDEAISPSHVRQIVRDIVLPLVENCADLGVRVVVGSRRRDDEGDILPAFSRAADVVDLDTPAFFDAADLAAYALVTLQLRGNERPDNPYNDDDVALPLARAVAERARSNFLIAGLTARTHGMHDQSPARPADLAARAVPSVESALHDYLHPLPPVGAISATDLLTALAYAEAPGLTPLLWRTAVTALTGSSPTEQDLVGFARTAAANFLIETSNSDSHEGTYRLFHQALNDTLLAARARHRDTTADENALTQAFLTLGREVTWANAPAYLLRALPGHALRGGATDVLLAEDTYPLYADLRRLIPAAAYATTSQGRGRARLLRLTPRAIAAAPEERIAFLSVTEAQEELGSAYTSMPKPAPYRAAWAAVAPETVEVALAGHGNVITALAALDLGGKVHLVSAGNDATVRIWDPITGEEIRQLSGHEGGIDAACVVPLGHRDLLAVASRDKVVVWDPTTGREVHRLADRDNLIEALCTITLDGRPHLAAGGYGGTVHIWDPTTGEETHRRTDDDMVQAMCAITLADRPHLATCGIDGVVHIWDPATGEESHHQVTGDETIEAMCAITLDDRPLLAVAGGDSVRIWDPATGEETHQLTGHGAQVQAVCTITLNDRTYLATASADTTVRLWDPVSGEQAGHLASHAYGVRAACVLVVDDRTLLATGGYDNTVRIWDPAGRTTQRPVNRIAGVQALDLVEEQDLLVSVGEDNTVRILDPRSGAEIRQLAPHGGEVRAMSTFALDSAPRLATADAGRVRIWDPTTGEAADELVGDDTIEAMCTITLDDRPHLAVAAAGSIRVWEPATGEEIHHVSGNSHPVLAMCALVLDGRPHLATACADSVRVWDLETGEETQHLTGHTAQIQAMCAVTLDNRPLLASGGYDNSVRIWDPATGGAIHRLTGHTDWIRAVGTFTLDGRLFLATAGDDATVRIWDPRAGLQAAVIPVRHPVTALRQAGELLVIGFATRGIMGLAVTL</sequence>
<reference evidence="6" key="1">
    <citation type="journal article" date="2019" name="Int. J. Syst. Evol. Microbiol.">
        <title>The Global Catalogue of Microorganisms (GCM) 10K type strain sequencing project: providing services to taxonomists for standard genome sequencing and annotation.</title>
        <authorList>
            <consortium name="The Broad Institute Genomics Platform"/>
            <consortium name="The Broad Institute Genome Sequencing Center for Infectious Disease"/>
            <person name="Wu L."/>
            <person name="Ma J."/>
        </authorList>
    </citation>
    <scope>NUCLEOTIDE SEQUENCE [LARGE SCALE GENOMIC DNA]</scope>
    <source>
        <strain evidence="6">JCM 18409</strain>
    </source>
</reference>
<protein>
    <recommendedName>
        <fullName evidence="4">Novel STAND NTPase 1 domain-containing protein</fullName>
    </recommendedName>
</protein>
<dbReference type="Gene3D" id="3.40.50.300">
    <property type="entry name" value="P-loop containing nucleotide triphosphate hydrolases"/>
    <property type="match status" value="1"/>
</dbReference>
<feature type="repeat" description="WD" evidence="3">
    <location>
        <begin position="972"/>
        <end position="1006"/>
    </location>
</feature>